<feature type="compositionally biased region" description="Basic and acidic residues" evidence="2">
    <location>
        <begin position="1"/>
        <end position="19"/>
    </location>
</feature>
<dbReference type="InterPro" id="IPR027417">
    <property type="entry name" value="P-loop_NTPase"/>
</dbReference>
<feature type="domain" description="Bacterial type II secretion system protein E" evidence="3">
    <location>
        <begin position="94"/>
        <end position="374"/>
    </location>
</feature>
<gene>
    <name evidence="4" type="ORF">A7E78_03480</name>
</gene>
<comment type="similarity">
    <text evidence="1">Belongs to the GSP E family.</text>
</comment>
<dbReference type="EMBL" id="CP015519">
    <property type="protein sequence ID" value="APG26975.1"/>
    <property type="molecule type" value="Genomic_DNA"/>
</dbReference>
<evidence type="ECO:0000259" key="3">
    <source>
        <dbReference type="Pfam" id="PF00437"/>
    </source>
</evidence>
<feature type="region of interest" description="Disordered" evidence="2">
    <location>
        <begin position="1"/>
        <end position="20"/>
    </location>
</feature>
<sequence>MAFKNLWEREKPSAEETDQKAAASGERVAFFYDIKHKIHNRFVEEANLSALENMDASEVRVEIVKIIDYFLSEEKALLNEEEKKALAEEILDELTGLGPIEPFFKDPTISDILVNTYKNIYVERKGLLEKTNARFIDNAHLMNIIDRIISRVGRRIDESSPMVDARLADGSRVNAIIPPLSLDGPILSIRRFSVDPLKMDDLINFKTLIPDVALLLSGCVQAKLNIMISGGTGAGKTTLLNILSGFIPGKERIVTIEDSAELQLQQEHVVRLETRPESIEGTGLVSQRDLVKNSLRMRPDRIIIGEVRGSEAFDMLQAMNTGHEGSLTTIHANTPRDSLTRLESMILMTGIDLPEHAMRFMVSSALDLIVQTARLTDGTRKVTSISEVVGMEGDIITLQDIFVFEKSGIDKNGKVLGRFRATGIRPKFADKLEVAGVNLPDDLFFSGKSFE</sequence>
<dbReference type="Pfam" id="PF00437">
    <property type="entry name" value="T2SSE"/>
    <property type="match status" value="1"/>
</dbReference>
<dbReference type="STRING" id="1842532.A7E78_03480"/>
<organism evidence="4 5">
    <name type="scientific">Syntrophotalea acetylenivorans</name>
    <dbReference type="NCBI Taxonomy" id="1842532"/>
    <lineage>
        <taxon>Bacteria</taxon>
        <taxon>Pseudomonadati</taxon>
        <taxon>Thermodesulfobacteriota</taxon>
        <taxon>Desulfuromonadia</taxon>
        <taxon>Desulfuromonadales</taxon>
        <taxon>Syntrophotaleaceae</taxon>
        <taxon>Syntrophotalea</taxon>
    </lineage>
</organism>
<keyword evidence="5" id="KW-1185">Reference proteome</keyword>
<dbReference type="InterPro" id="IPR001482">
    <property type="entry name" value="T2SS/T4SS_dom"/>
</dbReference>
<dbReference type="KEGG" id="pef:A7E78_03480"/>
<evidence type="ECO:0000256" key="1">
    <source>
        <dbReference type="ARBA" id="ARBA00006611"/>
    </source>
</evidence>
<reference evidence="4 5" key="1">
    <citation type="journal article" date="2017" name="Genome Announc.">
        <title>Complete Genome Sequences of Two Acetylene-Fermenting Pelobacter acetylenicus Strains.</title>
        <authorList>
            <person name="Sutton J.M."/>
            <person name="Baesman S.M."/>
            <person name="Fierst J.L."/>
            <person name="Poret-Peterson A.T."/>
            <person name="Oremland R.S."/>
            <person name="Dunlap D.S."/>
            <person name="Akob D.M."/>
        </authorList>
    </citation>
    <scope>NUCLEOTIDE SEQUENCE [LARGE SCALE GENOMIC DNA]</scope>
    <source>
        <strain evidence="4 5">SFB93</strain>
    </source>
</reference>
<dbReference type="PANTHER" id="PTHR30486">
    <property type="entry name" value="TWITCHING MOTILITY PROTEIN PILT"/>
    <property type="match status" value="1"/>
</dbReference>
<accession>A0A1L3GM56</accession>
<dbReference type="OrthoDB" id="9810761at2"/>
<protein>
    <submittedName>
        <fullName evidence="4">Pilus assembly protein CpaF</fullName>
    </submittedName>
</protein>
<dbReference type="Gene3D" id="3.40.50.300">
    <property type="entry name" value="P-loop containing nucleotide triphosphate hydrolases"/>
    <property type="match status" value="1"/>
</dbReference>
<dbReference type="InterPro" id="IPR050921">
    <property type="entry name" value="T4SS_GSP_E_ATPase"/>
</dbReference>
<dbReference type="PANTHER" id="PTHR30486:SF15">
    <property type="entry name" value="TYPE II_IV SECRETION SYSTEM ATPASE"/>
    <property type="match status" value="1"/>
</dbReference>
<evidence type="ECO:0000313" key="5">
    <source>
        <dbReference type="Proteomes" id="UP000182517"/>
    </source>
</evidence>
<evidence type="ECO:0000313" key="4">
    <source>
        <dbReference type="EMBL" id="APG26975.1"/>
    </source>
</evidence>
<name>A0A1L3GM56_9BACT</name>
<dbReference type="Gene3D" id="3.30.450.380">
    <property type="match status" value="1"/>
</dbReference>
<dbReference type="CDD" id="cd01130">
    <property type="entry name" value="VirB11-like_ATPase"/>
    <property type="match status" value="1"/>
</dbReference>
<dbReference type="RefSeq" id="WP_072282935.1">
    <property type="nucleotide sequence ID" value="NZ_CP015519.1"/>
</dbReference>
<proteinExistence type="inferred from homology"/>
<dbReference type="GO" id="GO:0016887">
    <property type="term" value="F:ATP hydrolysis activity"/>
    <property type="evidence" value="ECO:0007669"/>
    <property type="project" value="InterPro"/>
</dbReference>
<dbReference type="Proteomes" id="UP000182517">
    <property type="component" value="Chromosome"/>
</dbReference>
<dbReference type="SUPFAM" id="SSF52540">
    <property type="entry name" value="P-loop containing nucleoside triphosphate hydrolases"/>
    <property type="match status" value="1"/>
</dbReference>
<dbReference type="AlphaFoldDB" id="A0A1L3GM56"/>
<evidence type="ECO:0000256" key="2">
    <source>
        <dbReference type="SAM" id="MobiDB-lite"/>
    </source>
</evidence>